<dbReference type="Proteomes" id="UP000198619">
    <property type="component" value="Unassembled WGS sequence"/>
</dbReference>
<evidence type="ECO:0000313" key="1">
    <source>
        <dbReference type="EMBL" id="SFA75367.1"/>
    </source>
</evidence>
<dbReference type="EMBL" id="FOKI01000002">
    <property type="protein sequence ID" value="SFA75367.1"/>
    <property type="molecule type" value="Genomic_DNA"/>
</dbReference>
<accession>A0A1I0VH62</accession>
<dbReference type="STRING" id="84698.SAMN04488528_100253"/>
<evidence type="ECO:0000313" key="2">
    <source>
        <dbReference type="Proteomes" id="UP000198619"/>
    </source>
</evidence>
<dbReference type="AlphaFoldDB" id="A0A1I0VH62"/>
<protein>
    <submittedName>
        <fullName evidence="1">Uncharacterized protein</fullName>
    </submittedName>
</protein>
<sequence length="76" mass="8863">MFMNIYEINNFQGNVMELVVDSNYYFSCCDDLSSVEAEKVVKAYLYDSYDKMNIPSIISVYMDYSTNQIRIALKSN</sequence>
<gene>
    <name evidence="1" type="ORF">SAMN04488528_100253</name>
</gene>
<name>A0A1I0VH62_9CLOT</name>
<proteinExistence type="predicted"/>
<keyword evidence="2" id="KW-1185">Reference proteome</keyword>
<organism evidence="1 2">
    <name type="scientific">Clostridium frigidicarnis</name>
    <dbReference type="NCBI Taxonomy" id="84698"/>
    <lineage>
        <taxon>Bacteria</taxon>
        <taxon>Bacillati</taxon>
        <taxon>Bacillota</taxon>
        <taxon>Clostridia</taxon>
        <taxon>Eubacteriales</taxon>
        <taxon>Clostridiaceae</taxon>
        <taxon>Clostridium</taxon>
    </lineage>
</organism>
<reference evidence="1 2" key="1">
    <citation type="submission" date="2016-10" db="EMBL/GenBank/DDBJ databases">
        <authorList>
            <person name="de Groot N.N."/>
        </authorList>
    </citation>
    <scope>NUCLEOTIDE SEQUENCE [LARGE SCALE GENOMIC DNA]</scope>
    <source>
        <strain evidence="1 2">DSM 12271</strain>
    </source>
</reference>
<dbReference type="RefSeq" id="WP_090038124.1">
    <property type="nucleotide sequence ID" value="NZ_FOKI01000002.1"/>
</dbReference>